<dbReference type="OrthoDB" id="9787476at2"/>
<dbReference type="InterPro" id="IPR000086">
    <property type="entry name" value="NUDIX_hydrolase_dom"/>
</dbReference>
<accession>A0A1H8CXE7</accession>
<feature type="domain" description="Nudix hydrolase" evidence="3">
    <location>
        <begin position="2"/>
        <end position="133"/>
    </location>
</feature>
<dbReference type="Proteomes" id="UP000199695">
    <property type="component" value="Unassembled WGS sequence"/>
</dbReference>
<evidence type="ECO:0000313" key="5">
    <source>
        <dbReference type="Proteomes" id="UP000199695"/>
    </source>
</evidence>
<dbReference type="Pfam" id="PF00293">
    <property type="entry name" value="NUDIX"/>
    <property type="match status" value="1"/>
</dbReference>
<evidence type="ECO:0000256" key="2">
    <source>
        <dbReference type="ARBA" id="ARBA00022801"/>
    </source>
</evidence>
<dbReference type="EMBL" id="FOCQ01000004">
    <property type="protein sequence ID" value="SEM99670.1"/>
    <property type="molecule type" value="Genomic_DNA"/>
</dbReference>
<name>A0A1H8CXE7_9BACL</name>
<dbReference type="PANTHER" id="PTHR43736:SF1">
    <property type="entry name" value="DIHYDRONEOPTERIN TRIPHOSPHATE DIPHOSPHATASE"/>
    <property type="match status" value="1"/>
</dbReference>
<proteinExistence type="inferred from homology"/>
<evidence type="ECO:0000313" key="4">
    <source>
        <dbReference type="EMBL" id="SEM99670.1"/>
    </source>
</evidence>
<dbReference type="SUPFAM" id="SSF55811">
    <property type="entry name" value="Nudix"/>
    <property type="match status" value="1"/>
</dbReference>
<dbReference type="STRING" id="1173111.SAMN05444955_104170"/>
<dbReference type="AlphaFoldDB" id="A0A1H8CXE7"/>
<dbReference type="Gene3D" id="3.90.79.10">
    <property type="entry name" value="Nucleoside Triphosphate Pyrophosphohydrolase"/>
    <property type="match status" value="1"/>
</dbReference>
<keyword evidence="5" id="KW-1185">Reference proteome</keyword>
<dbReference type="PANTHER" id="PTHR43736">
    <property type="entry name" value="ADP-RIBOSE PYROPHOSPHATASE"/>
    <property type="match status" value="1"/>
</dbReference>
<reference evidence="4 5" key="1">
    <citation type="submission" date="2016-10" db="EMBL/GenBank/DDBJ databases">
        <authorList>
            <person name="de Groot N.N."/>
        </authorList>
    </citation>
    <scope>NUCLEOTIDE SEQUENCE [LARGE SCALE GENOMIC DNA]</scope>
    <source>
        <strain evidence="4 5">DSM 46701</strain>
    </source>
</reference>
<dbReference type="PROSITE" id="PS51462">
    <property type="entry name" value="NUDIX"/>
    <property type="match status" value="1"/>
</dbReference>
<organism evidence="4 5">
    <name type="scientific">Lihuaxuella thermophila</name>
    <dbReference type="NCBI Taxonomy" id="1173111"/>
    <lineage>
        <taxon>Bacteria</taxon>
        <taxon>Bacillati</taxon>
        <taxon>Bacillota</taxon>
        <taxon>Bacilli</taxon>
        <taxon>Bacillales</taxon>
        <taxon>Thermoactinomycetaceae</taxon>
        <taxon>Lihuaxuella</taxon>
    </lineage>
</organism>
<dbReference type="PROSITE" id="PS00893">
    <property type="entry name" value="NUDIX_BOX"/>
    <property type="match status" value="1"/>
</dbReference>
<keyword evidence="2" id="KW-0378">Hydrolase</keyword>
<sequence>MYQKIVCTGFIYHQGKTLIVERSLQEAFLPGYYELPGGKVDFGEDPADALKREFREEVNLNVEVIKPYKIFSYLSENGTRHTVEIVYLVHLTDDPANIQLSEDHSAYQWISENEVLNYLISDETKDSIFRGFKAAPPEMVNRYPLE</sequence>
<protein>
    <submittedName>
        <fullName evidence="4">8-oxo-dGTP diphosphatase</fullName>
    </submittedName>
</protein>
<evidence type="ECO:0000256" key="1">
    <source>
        <dbReference type="ARBA" id="ARBA00005582"/>
    </source>
</evidence>
<dbReference type="CDD" id="cd02883">
    <property type="entry name" value="NUDIX_Hydrolase"/>
    <property type="match status" value="1"/>
</dbReference>
<evidence type="ECO:0000259" key="3">
    <source>
        <dbReference type="PROSITE" id="PS51462"/>
    </source>
</evidence>
<dbReference type="GO" id="GO:0016787">
    <property type="term" value="F:hydrolase activity"/>
    <property type="evidence" value="ECO:0007669"/>
    <property type="project" value="UniProtKB-KW"/>
</dbReference>
<gene>
    <name evidence="4" type="ORF">SAMN05444955_104170</name>
</gene>
<dbReference type="RefSeq" id="WP_089966352.1">
    <property type="nucleotide sequence ID" value="NZ_FOCQ01000004.1"/>
</dbReference>
<dbReference type="InterPro" id="IPR020084">
    <property type="entry name" value="NUDIX_hydrolase_CS"/>
</dbReference>
<comment type="similarity">
    <text evidence="1">Belongs to the Nudix hydrolase family.</text>
</comment>
<dbReference type="InterPro" id="IPR015797">
    <property type="entry name" value="NUDIX_hydrolase-like_dom_sf"/>
</dbReference>